<evidence type="ECO:0000313" key="2">
    <source>
        <dbReference type="EMBL" id="CAG5041850.1"/>
    </source>
</evidence>
<evidence type="ECO:0000256" key="1">
    <source>
        <dbReference type="SAM" id="MobiDB-lite"/>
    </source>
</evidence>
<keyword evidence="3" id="KW-1185">Reference proteome</keyword>
<comment type="caution">
    <text evidence="2">The sequence shown here is derived from an EMBL/GenBank/DDBJ whole genome shotgun (WGS) entry which is preliminary data.</text>
</comment>
<accession>A0A8S3XY38</accession>
<dbReference type="EMBL" id="CAJQZP010001367">
    <property type="protein sequence ID" value="CAG5041850.1"/>
    <property type="molecule type" value="Genomic_DNA"/>
</dbReference>
<dbReference type="Proteomes" id="UP000691718">
    <property type="component" value="Unassembled WGS sequence"/>
</dbReference>
<sequence length="443" mass="49518">MLRSPPASRDRDKVISDNSVAKCKDCEVVINELLAFVANKVDTLAELGLIQICLSAYSYDDIEFARQTVYKLLAPQKRITRRKEGSEKNSLQEIIKLIKEFEPDCLPVFVAKDLNKLPPVTFDSIDVTTFLKDMALLKKEIAALRTSSNPYSSSLESLKKDLADVKLALKELQEKRIGFNPATCDTYSSPISCEDKIPERRVVKNKSAPKSLLAKISSHASTPAAPLPPEPTVRASCSPTTSQGAANNKSVLQSSGTDSKQLSSQPSYAKVADGSDLGPKFALDCDLLTVSEHNDNVNNSHVLSLKPIKEGNWTTVTSKRQKRLENRKGKAHPISEFNFKAAERTFSLYISRVHRDSTANDIAGFIKYKTQLETVVTKINTYENSFNAFKITVPLHKADLFLNDEGDQFWPAGIVFRKFRERGYRPVQREPRNENKITNKQYG</sequence>
<feature type="compositionally biased region" description="Polar residues" evidence="1">
    <location>
        <begin position="235"/>
        <end position="267"/>
    </location>
</feature>
<name>A0A8S3XY38_PARAO</name>
<gene>
    <name evidence="2" type="ORF">PAPOLLO_LOCUS22267</name>
</gene>
<protein>
    <submittedName>
        <fullName evidence="2">(apollo) hypothetical protein</fullName>
    </submittedName>
</protein>
<dbReference type="OrthoDB" id="7362285at2759"/>
<dbReference type="AlphaFoldDB" id="A0A8S3XY38"/>
<reference evidence="2" key="1">
    <citation type="submission" date="2021-04" db="EMBL/GenBank/DDBJ databases">
        <authorList>
            <person name="Tunstrom K."/>
        </authorList>
    </citation>
    <scope>NUCLEOTIDE SEQUENCE</scope>
</reference>
<feature type="region of interest" description="Disordered" evidence="1">
    <location>
        <begin position="218"/>
        <end position="272"/>
    </location>
</feature>
<evidence type="ECO:0000313" key="3">
    <source>
        <dbReference type="Proteomes" id="UP000691718"/>
    </source>
</evidence>
<organism evidence="2 3">
    <name type="scientific">Parnassius apollo</name>
    <name type="common">Apollo butterfly</name>
    <name type="synonym">Papilio apollo</name>
    <dbReference type="NCBI Taxonomy" id="110799"/>
    <lineage>
        <taxon>Eukaryota</taxon>
        <taxon>Metazoa</taxon>
        <taxon>Ecdysozoa</taxon>
        <taxon>Arthropoda</taxon>
        <taxon>Hexapoda</taxon>
        <taxon>Insecta</taxon>
        <taxon>Pterygota</taxon>
        <taxon>Neoptera</taxon>
        <taxon>Endopterygota</taxon>
        <taxon>Lepidoptera</taxon>
        <taxon>Glossata</taxon>
        <taxon>Ditrysia</taxon>
        <taxon>Papilionoidea</taxon>
        <taxon>Papilionidae</taxon>
        <taxon>Parnassiinae</taxon>
        <taxon>Parnassini</taxon>
        <taxon>Parnassius</taxon>
        <taxon>Parnassius</taxon>
    </lineage>
</organism>
<proteinExistence type="predicted"/>